<dbReference type="AlphaFoldDB" id="A0A917RRX0"/>
<organism evidence="1 2">
    <name type="scientific">Nocardia jinanensis</name>
    <dbReference type="NCBI Taxonomy" id="382504"/>
    <lineage>
        <taxon>Bacteria</taxon>
        <taxon>Bacillati</taxon>
        <taxon>Actinomycetota</taxon>
        <taxon>Actinomycetes</taxon>
        <taxon>Mycobacteriales</taxon>
        <taxon>Nocardiaceae</taxon>
        <taxon>Nocardia</taxon>
    </lineage>
</organism>
<proteinExistence type="predicted"/>
<reference evidence="1" key="2">
    <citation type="submission" date="2020-09" db="EMBL/GenBank/DDBJ databases">
        <authorList>
            <person name="Sun Q."/>
            <person name="Zhou Y."/>
        </authorList>
    </citation>
    <scope>NUCLEOTIDE SEQUENCE</scope>
    <source>
        <strain evidence="1">CGMCC 4.3508</strain>
    </source>
</reference>
<dbReference type="RefSeq" id="WP_189094389.1">
    <property type="nucleotide sequence ID" value="NZ_BMMH01000008.1"/>
</dbReference>
<evidence type="ECO:0000313" key="2">
    <source>
        <dbReference type="Proteomes" id="UP000638263"/>
    </source>
</evidence>
<reference evidence="1" key="1">
    <citation type="journal article" date="2014" name="Int. J. Syst. Evol. Microbiol.">
        <title>Complete genome sequence of Corynebacterium casei LMG S-19264T (=DSM 44701T), isolated from a smear-ripened cheese.</title>
        <authorList>
            <consortium name="US DOE Joint Genome Institute (JGI-PGF)"/>
            <person name="Walter F."/>
            <person name="Albersmeier A."/>
            <person name="Kalinowski J."/>
            <person name="Ruckert C."/>
        </authorList>
    </citation>
    <scope>NUCLEOTIDE SEQUENCE</scope>
    <source>
        <strain evidence="1">CGMCC 4.3508</strain>
    </source>
</reference>
<comment type="caution">
    <text evidence="1">The sequence shown here is derived from an EMBL/GenBank/DDBJ whole genome shotgun (WGS) entry which is preliminary data.</text>
</comment>
<protein>
    <submittedName>
        <fullName evidence="1">Uncharacterized protein</fullName>
    </submittedName>
</protein>
<dbReference type="Proteomes" id="UP000638263">
    <property type="component" value="Unassembled WGS sequence"/>
</dbReference>
<keyword evidence="2" id="KW-1185">Reference proteome</keyword>
<evidence type="ECO:0000313" key="1">
    <source>
        <dbReference type="EMBL" id="GGL20814.1"/>
    </source>
</evidence>
<accession>A0A917RRX0</accession>
<sequence>MRNLAHTDRNWLLRGKGERVTRPLWLDSGEMNAFAEELDRIADEDEVARTAAELRAPFLHEAERRREQRLPDAEICPARVGIDSFEVSKSGSLTGTGLTGRGEVCHCSCRRGYRLPY</sequence>
<gene>
    <name evidence="1" type="ORF">GCM10011588_39590</name>
</gene>
<name>A0A917RRX0_9NOCA</name>
<dbReference type="EMBL" id="BMMH01000008">
    <property type="protein sequence ID" value="GGL20814.1"/>
    <property type="molecule type" value="Genomic_DNA"/>
</dbReference>